<dbReference type="PANTHER" id="PTHR22749">
    <property type="entry name" value="RIBOFLAVIN KINASE/FMN ADENYLYLTRANSFERASE"/>
    <property type="match status" value="1"/>
</dbReference>
<dbReference type="NCBIfam" id="TIGR00125">
    <property type="entry name" value="cyt_tran_rel"/>
    <property type="match status" value="1"/>
</dbReference>
<dbReference type="UniPathway" id="UPA00277">
    <property type="reaction ID" value="UER00407"/>
</dbReference>
<dbReference type="EMBL" id="JAAIWN010000020">
    <property type="protein sequence ID" value="NEY81753.1"/>
    <property type="molecule type" value="Genomic_DNA"/>
</dbReference>
<keyword evidence="15" id="KW-1185">Reference proteome</keyword>
<dbReference type="GO" id="GO:0008531">
    <property type="term" value="F:riboflavin kinase activity"/>
    <property type="evidence" value="ECO:0007669"/>
    <property type="project" value="UniProtKB-UniRule"/>
</dbReference>
<evidence type="ECO:0000313" key="15">
    <source>
        <dbReference type="Proteomes" id="UP000472971"/>
    </source>
</evidence>
<gene>
    <name evidence="14" type="ORF">G4D64_09620</name>
    <name evidence="13" type="ORF">H1Z61_10225</name>
</gene>
<dbReference type="PIRSF" id="PIRSF004491">
    <property type="entry name" value="FAD_Synth"/>
    <property type="match status" value="1"/>
</dbReference>
<dbReference type="InterPro" id="IPR004821">
    <property type="entry name" value="Cyt_trans-like"/>
</dbReference>
<evidence type="ECO:0000259" key="12">
    <source>
        <dbReference type="Pfam" id="PF06574"/>
    </source>
</evidence>
<evidence type="ECO:0000313" key="13">
    <source>
        <dbReference type="EMBL" id="MBA4537497.1"/>
    </source>
</evidence>
<comment type="pathway">
    <text evidence="2 11">Cofactor biosynthesis; FMN biosynthesis; FMN from riboflavin (ATP route): step 1/1.</text>
</comment>
<evidence type="ECO:0000256" key="11">
    <source>
        <dbReference type="PIRNR" id="PIRNR004491"/>
    </source>
</evidence>
<dbReference type="EC" id="2.7.1.26" evidence="11"/>
<dbReference type="InterPro" id="IPR002606">
    <property type="entry name" value="Riboflavin_kinase_bac"/>
</dbReference>
<dbReference type="Pfam" id="PF06574">
    <property type="entry name" value="FAD_syn"/>
    <property type="match status" value="1"/>
</dbReference>
<comment type="pathway">
    <text evidence="1 11">Cofactor biosynthesis; FAD biosynthesis; FAD from FMN: step 1/1.</text>
</comment>
<evidence type="ECO:0000256" key="9">
    <source>
        <dbReference type="ARBA" id="ARBA00022840"/>
    </source>
</evidence>
<keyword evidence="6 11" id="KW-0548">Nucleotidyltransferase</keyword>
<reference evidence="14 15" key="1">
    <citation type="submission" date="2020-02" db="EMBL/GenBank/DDBJ databases">
        <title>Bacillus aquiflavi sp. nov., isolated from yellow water of strong flavor Chinese baijiu in Yibin region of China.</title>
        <authorList>
            <person name="Xie J."/>
        </authorList>
    </citation>
    <scope>NUCLEOTIDE SEQUENCE [LARGE SCALE GENOMIC DNA]</scope>
    <source>
        <strain evidence="14 15">3H-10</strain>
    </source>
</reference>
<evidence type="ECO:0000256" key="8">
    <source>
        <dbReference type="ARBA" id="ARBA00022827"/>
    </source>
</evidence>
<accession>A0A6B3W1A3</accession>
<keyword evidence="4 11" id="KW-0288">FMN</keyword>
<feature type="domain" description="FAD synthetase" evidence="12">
    <location>
        <begin position="16"/>
        <end position="166"/>
    </location>
</feature>
<evidence type="ECO:0000256" key="7">
    <source>
        <dbReference type="ARBA" id="ARBA00022741"/>
    </source>
</evidence>
<evidence type="ECO:0000256" key="2">
    <source>
        <dbReference type="ARBA" id="ARBA00005201"/>
    </source>
</evidence>
<dbReference type="InterPro" id="IPR023468">
    <property type="entry name" value="Riboflavin_kinase"/>
</dbReference>
<evidence type="ECO:0000256" key="10">
    <source>
        <dbReference type="ARBA" id="ARBA00049494"/>
    </source>
</evidence>
<comment type="similarity">
    <text evidence="11">Belongs to the ribF family.</text>
</comment>
<dbReference type="Proteomes" id="UP000472971">
    <property type="component" value="Unassembled WGS sequence"/>
</dbReference>
<evidence type="ECO:0000313" key="16">
    <source>
        <dbReference type="Proteomes" id="UP000570010"/>
    </source>
</evidence>
<dbReference type="InterPro" id="IPR014729">
    <property type="entry name" value="Rossmann-like_a/b/a_fold"/>
</dbReference>
<keyword evidence="3 11" id="KW-0285">Flavoprotein</keyword>
<keyword evidence="11" id="KW-0418">Kinase</keyword>
<dbReference type="SUPFAM" id="SSF52374">
    <property type="entry name" value="Nucleotidylyl transferase"/>
    <property type="match status" value="1"/>
</dbReference>
<proteinExistence type="inferred from homology"/>
<dbReference type="RefSeq" id="WP_163242143.1">
    <property type="nucleotide sequence ID" value="NZ_CP082780.1"/>
</dbReference>
<evidence type="ECO:0000313" key="14">
    <source>
        <dbReference type="EMBL" id="NEY81753.1"/>
    </source>
</evidence>
<comment type="caution">
    <text evidence="14">The sequence shown here is derived from an EMBL/GenBank/DDBJ whole genome shotgun (WGS) entry which is preliminary data.</text>
</comment>
<evidence type="ECO:0000256" key="3">
    <source>
        <dbReference type="ARBA" id="ARBA00022630"/>
    </source>
</evidence>
<evidence type="ECO:0000256" key="5">
    <source>
        <dbReference type="ARBA" id="ARBA00022679"/>
    </source>
</evidence>
<organism evidence="14 15">
    <name type="scientific">Bacillus aquiflavi</name>
    <dbReference type="NCBI Taxonomy" id="2672567"/>
    <lineage>
        <taxon>Bacteria</taxon>
        <taxon>Bacillati</taxon>
        <taxon>Bacillota</taxon>
        <taxon>Bacilli</taxon>
        <taxon>Bacillales</taxon>
        <taxon>Bacillaceae</taxon>
        <taxon>Bacillus</taxon>
    </lineage>
</organism>
<evidence type="ECO:0000256" key="4">
    <source>
        <dbReference type="ARBA" id="ARBA00022643"/>
    </source>
</evidence>
<dbReference type="Gene3D" id="3.40.50.620">
    <property type="entry name" value="HUPs"/>
    <property type="match status" value="1"/>
</dbReference>
<dbReference type="PANTHER" id="PTHR22749:SF6">
    <property type="entry name" value="RIBOFLAVIN KINASE"/>
    <property type="match status" value="1"/>
</dbReference>
<evidence type="ECO:0000256" key="1">
    <source>
        <dbReference type="ARBA" id="ARBA00004726"/>
    </source>
</evidence>
<dbReference type="GO" id="GO:0005524">
    <property type="term" value="F:ATP binding"/>
    <property type="evidence" value="ECO:0007669"/>
    <property type="project" value="UniProtKB-UniRule"/>
</dbReference>
<dbReference type="EMBL" id="JACEIO010000022">
    <property type="protein sequence ID" value="MBA4537497.1"/>
    <property type="molecule type" value="Genomic_DNA"/>
</dbReference>
<comment type="catalytic activity">
    <reaction evidence="10 11">
        <text>FMN + ATP + H(+) = FAD + diphosphate</text>
        <dbReference type="Rhea" id="RHEA:17237"/>
        <dbReference type="ChEBI" id="CHEBI:15378"/>
        <dbReference type="ChEBI" id="CHEBI:30616"/>
        <dbReference type="ChEBI" id="CHEBI:33019"/>
        <dbReference type="ChEBI" id="CHEBI:57692"/>
        <dbReference type="ChEBI" id="CHEBI:58210"/>
        <dbReference type="EC" id="2.7.7.2"/>
    </reaction>
</comment>
<comment type="catalytic activity">
    <reaction evidence="11">
        <text>riboflavin + ATP = FMN + ADP + H(+)</text>
        <dbReference type="Rhea" id="RHEA:14357"/>
        <dbReference type="ChEBI" id="CHEBI:15378"/>
        <dbReference type="ChEBI" id="CHEBI:30616"/>
        <dbReference type="ChEBI" id="CHEBI:57986"/>
        <dbReference type="ChEBI" id="CHEBI:58210"/>
        <dbReference type="ChEBI" id="CHEBI:456216"/>
        <dbReference type="EC" id="2.7.1.26"/>
    </reaction>
</comment>
<name>A0A6B3W1A3_9BACI</name>
<keyword evidence="7 11" id="KW-0547">Nucleotide-binding</keyword>
<reference evidence="13 16" key="2">
    <citation type="submission" date="2020-07" db="EMBL/GenBank/DDBJ databases">
        <authorList>
            <person name="Feng H."/>
        </authorList>
    </citation>
    <scope>NUCLEOTIDE SEQUENCE [LARGE SCALE GENOMIC DNA]</scope>
    <source>
        <strain evidence="13">S-12</strain>
        <strain evidence="16">s-12</strain>
    </source>
</reference>
<dbReference type="Proteomes" id="UP000570010">
    <property type="component" value="Unassembled WGS sequence"/>
</dbReference>
<protein>
    <recommendedName>
        <fullName evidence="11">Riboflavin biosynthesis protein</fullName>
    </recommendedName>
    <domain>
        <recommendedName>
            <fullName evidence="11">Riboflavin kinase</fullName>
            <ecNumber evidence="11">2.7.1.26</ecNumber>
        </recommendedName>
        <alternativeName>
            <fullName evidence="11">Flavokinase</fullName>
        </alternativeName>
    </domain>
    <domain>
        <recommendedName>
            <fullName evidence="11">FMN adenylyltransferase</fullName>
            <ecNumber evidence="11">2.7.7.2</ecNumber>
        </recommendedName>
        <alternativeName>
            <fullName evidence="11">FAD pyrophosphorylase</fullName>
        </alternativeName>
        <alternativeName>
            <fullName evidence="11">FAD synthase</fullName>
        </alternativeName>
    </domain>
</protein>
<dbReference type="GO" id="GO:0003919">
    <property type="term" value="F:FMN adenylyltransferase activity"/>
    <property type="evidence" value="ECO:0007669"/>
    <property type="project" value="UniProtKB-UniRule"/>
</dbReference>
<dbReference type="GO" id="GO:0006747">
    <property type="term" value="P:FAD biosynthetic process"/>
    <property type="evidence" value="ECO:0007669"/>
    <property type="project" value="UniProtKB-UniRule"/>
</dbReference>
<dbReference type="InterPro" id="IPR015864">
    <property type="entry name" value="FAD_synthase"/>
</dbReference>
<keyword evidence="5 11" id="KW-0808">Transferase</keyword>
<dbReference type="EC" id="2.7.7.2" evidence="11"/>
<dbReference type="UniPathway" id="UPA00276">
    <property type="reaction ID" value="UER00406"/>
</dbReference>
<sequence length="291" mass="33814">MKTTFLKSISTCVQTKVKPCVMALGFFDGVHLGHKQLIEKAKYIARQKGLELTVLTFFPHPKEVLNDVKFHYLISLERKIEIFEQLGVERLYVIRFDKEFASLEPEVFVQKYLISLQVREVVAGFDFTYGSKGLGTIETLETHGKGTFRVTMIPKVELYKKKISSTYIRSLLRSGKVDQIAYYLGDHYETKGWITHVYELSTLNCIYKVKIKASLFNSLPNYGIYKVNVQTKQRKFQSICFICERKDGEVDVEIDVPKQIKLRNHEKVIIKWLDDLSEQLWLNGREAIKLV</sequence>
<dbReference type="AlphaFoldDB" id="A0A6B3W1A3"/>
<keyword evidence="8 11" id="KW-0274">FAD</keyword>
<dbReference type="GO" id="GO:0009398">
    <property type="term" value="P:FMN biosynthetic process"/>
    <property type="evidence" value="ECO:0007669"/>
    <property type="project" value="UniProtKB-UniRule"/>
</dbReference>
<dbReference type="CDD" id="cd02064">
    <property type="entry name" value="FAD_synthetase_N"/>
    <property type="match status" value="1"/>
</dbReference>
<dbReference type="FunFam" id="3.40.50.620:FF:000021">
    <property type="entry name" value="Riboflavin biosynthesis protein"/>
    <property type="match status" value="1"/>
</dbReference>
<evidence type="ECO:0000256" key="6">
    <source>
        <dbReference type="ARBA" id="ARBA00022695"/>
    </source>
</evidence>
<keyword evidence="9 11" id="KW-0067">ATP-binding</keyword>
<dbReference type="GO" id="GO:0009231">
    <property type="term" value="P:riboflavin biosynthetic process"/>
    <property type="evidence" value="ECO:0007669"/>
    <property type="project" value="InterPro"/>
</dbReference>